<evidence type="ECO:0000256" key="3">
    <source>
        <dbReference type="ARBA" id="ARBA00022485"/>
    </source>
</evidence>
<comment type="subunit">
    <text evidence="11">The FO synthase complex consists of two subunits, CofG and CofH.</text>
</comment>
<dbReference type="SFLD" id="SFLDF00293">
    <property type="entry name" value="((2_3_4_5-tetrahydroxypentyl)a"/>
    <property type="match status" value="1"/>
</dbReference>
<keyword evidence="6 11" id="KW-0479">Metal-binding</keyword>
<comment type="subunit">
    <text evidence="10">Consists of two subunits, CofG and CofH.</text>
</comment>
<dbReference type="SFLD" id="SFLDG01388">
    <property type="entry name" value="7_8-didemethyl-8-hydroxy-5-dea"/>
    <property type="match status" value="1"/>
</dbReference>
<evidence type="ECO:0000256" key="2">
    <source>
        <dbReference type="ARBA" id="ARBA00012289"/>
    </source>
</evidence>
<evidence type="ECO:0000259" key="14">
    <source>
        <dbReference type="PROSITE" id="PS51918"/>
    </source>
</evidence>
<feature type="binding site" evidence="13">
    <location>
        <position position="301"/>
    </location>
    <ligand>
        <name>(3R)-3-methyl-D-ornithine</name>
        <dbReference type="ChEBI" id="CHEBI:64642"/>
    </ligand>
</feature>
<dbReference type="SFLD" id="SFLDF00343">
    <property type="entry name" value="aminofutalosine_synthase_(mqnE"/>
    <property type="match status" value="1"/>
</dbReference>
<feature type="domain" description="Radical SAM core" evidence="14">
    <location>
        <begin position="58"/>
        <end position="301"/>
    </location>
</feature>
<dbReference type="GO" id="GO:0141093">
    <property type="term" value="F:5-amino-6-(D-ribitylamino)uracil--L-tyrosine 4-hydroxyphenyl transferase activity"/>
    <property type="evidence" value="ECO:0007669"/>
    <property type="project" value="UniProtKB-EC"/>
</dbReference>
<dbReference type="HAMAP" id="MF_01612">
    <property type="entry name" value="FO_synth_sub2"/>
    <property type="match status" value="1"/>
</dbReference>
<dbReference type="PANTHER" id="PTHR43076:SF1">
    <property type="entry name" value="LIPOYL SYNTHASE 2"/>
    <property type="match status" value="1"/>
</dbReference>
<feature type="binding site" evidence="11 12">
    <location>
        <position position="72"/>
    </location>
    <ligand>
        <name>[4Fe-4S] cluster</name>
        <dbReference type="ChEBI" id="CHEBI:49883"/>
        <note>4Fe-4S-S-AdoMet</note>
    </ligand>
</feature>
<evidence type="ECO:0000256" key="8">
    <source>
        <dbReference type="ARBA" id="ARBA00023014"/>
    </source>
</evidence>
<dbReference type="Gene3D" id="3.20.20.70">
    <property type="entry name" value="Aldolase class I"/>
    <property type="match status" value="1"/>
</dbReference>
<evidence type="ECO:0000256" key="11">
    <source>
        <dbReference type="HAMAP-Rule" id="MF_01612"/>
    </source>
</evidence>
<dbReference type="SFLD" id="SFLDS00029">
    <property type="entry name" value="Radical_SAM"/>
    <property type="match status" value="1"/>
</dbReference>
<dbReference type="PIRSF" id="PIRSF004762">
    <property type="entry name" value="CHP00423"/>
    <property type="match status" value="1"/>
</dbReference>
<keyword evidence="7 11" id="KW-0408">Iron</keyword>
<feature type="binding site" evidence="11 12">
    <location>
        <position position="76"/>
    </location>
    <ligand>
        <name>[4Fe-4S] cluster</name>
        <dbReference type="ChEBI" id="CHEBI:49883"/>
        <note>4Fe-4S-S-AdoMet</note>
    </ligand>
</feature>
<keyword evidence="5 11" id="KW-0949">S-adenosyl-L-methionine</keyword>
<dbReference type="GO" id="GO:0044689">
    <property type="term" value="F:7,8-didemethyl-8-hydroxy-5-deazariboflavin synthase activity"/>
    <property type="evidence" value="ECO:0007669"/>
    <property type="project" value="TreeGrafter"/>
</dbReference>
<dbReference type="AlphaFoldDB" id="A0A166A9E9"/>
<dbReference type="EC" id="2.5.1.147" evidence="2 11"/>
<evidence type="ECO:0000313" key="15">
    <source>
        <dbReference type="EMBL" id="KZX11743.1"/>
    </source>
</evidence>
<comment type="catalytic activity">
    <reaction evidence="9 11">
        <text>5-amino-6-(D-ribitylamino)uracil + L-tyrosine + S-adenosyl-L-methionine = 5-amino-5-(4-hydroxybenzyl)-6-(D-ribitylimino)-5,6-dihydrouracil + 2-iminoacetate + 5'-deoxyadenosine + L-methionine + H(+)</text>
        <dbReference type="Rhea" id="RHEA:55200"/>
        <dbReference type="ChEBI" id="CHEBI:15378"/>
        <dbReference type="ChEBI" id="CHEBI:15934"/>
        <dbReference type="ChEBI" id="CHEBI:17319"/>
        <dbReference type="ChEBI" id="CHEBI:57844"/>
        <dbReference type="ChEBI" id="CHEBI:58315"/>
        <dbReference type="ChEBI" id="CHEBI:59789"/>
        <dbReference type="ChEBI" id="CHEBI:77846"/>
        <dbReference type="ChEBI" id="CHEBI:85936"/>
        <dbReference type="EC" id="2.5.1.147"/>
    </reaction>
</comment>
<evidence type="ECO:0000256" key="5">
    <source>
        <dbReference type="ARBA" id="ARBA00022691"/>
    </source>
</evidence>
<keyword evidence="3 11" id="KW-0004">4Fe-4S</keyword>
<comment type="function">
    <text evidence="11">Catalyzes the radical-mediated synthesis of 5-amino-5-(4-hydroxybenzyl)-6-(D-ribitylimino)-5,6-dihydrouracil from 5-amino-6-(D-ribitylamino)uracil and L-tyrosine.</text>
</comment>
<dbReference type="GO" id="GO:0005506">
    <property type="term" value="F:iron ion binding"/>
    <property type="evidence" value="ECO:0007669"/>
    <property type="project" value="UniProtKB-UniRule"/>
</dbReference>
<dbReference type="PANTHER" id="PTHR43076">
    <property type="entry name" value="FO SYNTHASE (COFH)"/>
    <property type="match status" value="1"/>
</dbReference>
<dbReference type="EMBL" id="LWMV01000181">
    <property type="protein sequence ID" value="KZX11743.1"/>
    <property type="molecule type" value="Genomic_DNA"/>
</dbReference>
<feature type="binding site" evidence="13">
    <location>
        <position position="148"/>
    </location>
    <ligand>
        <name>(3R)-3-methyl-D-ornithine</name>
        <dbReference type="ChEBI" id="CHEBI:64642"/>
    </ligand>
</feature>
<protein>
    <recommendedName>
        <fullName evidence="2 11">5-amino-6-(D-ribitylamino)uracil--L-tyrosine 4-hydroxyphenyl transferase</fullName>
        <ecNumber evidence="2 11">2.5.1.147</ecNumber>
    </recommendedName>
    <alternativeName>
        <fullName evidence="11">FO synthase subunit 2</fullName>
    </alternativeName>
</protein>
<evidence type="ECO:0000256" key="12">
    <source>
        <dbReference type="PIRSR" id="PIRSR004762-1"/>
    </source>
</evidence>
<dbReference type="InterPro" id="IPR045567">
    <property type="entry name" value="CofH/MnqC-like_C"/>
</dbReference>
<name>A0A166A9E9_9EURY</name>
<evidence type="ECO:0000256" key="1">
    <source>
        <dbReference type="ARBA" id="ARBA00004712"/>
    </source>
</evidence>
<dbReference type="OrthoDB" id="8186at2157"/>
<dbReference type="NCBIfam" id="TIGR03551">
    <property type="entry name" value="F420_cofH"/>
    <property type="match status" value="1"/>
</dbReference>
<proteinExistence type="inferred from homology"/>
<dbReference type="SFLD" id="SFLDG01389">
    <property type="entry name" value="menaquinone_synthsis_involved"/>
    <property type="match status" value="1"/>
</dbReference>
<dbReference type="NCBIfam" id="NF005609">
    <property type="entry name" value="PRK07360.1"/>
    <property type="match status" value="1"/>
</dbReference>
<evidence type="ECO:0000256" key="9">
    <source>
        <dbReference type="ARBA" id="ARBA00048468"/>
    </source>
</evidence>
<reference evidence="15 16" key="1">
    <citation type="submission" date="2016-04" db="EMBL/GenBank/DDBJ databases">
        <title>Genome sequence of Methanobrevibacter curvatus DSM 11111.</title>
        <authorList>
            <person name="Poehlein A."/>
            <person name="Seedorf H."/>
            <person name="Daniel R."/>
        </authorList>
    </citation>
    <scope>NUCLEOTIDE SEQUENCE [LARGE SCALE GENOMIC DNA]</scope>
    <source>
        <strain evidence="15 16">DSM 11111</strain>
    </source>
</reference>
<dbReference type="GO" id="GO:0051539">
    <property type="term" value="F:4 iron, 4 sulfur cluster binding"/>
    <property type="evidence" value="ECO:0007669"/>
    <property type="project" value="UniProtKB-KW"/>
</dbReference>
<dbReference type="Proteomes" id="UP000077245">
    <property type="component" value="Unassembled WGS sequence"/>
</dbReference>
<dbReference type="UniPathway" id="UPA00072"/>
<dbReference type="InterPro" id="IPR019940">
    <property type="entry name" value="CofH_family"/>
</dbReference>
<dbReference type="PATRIC" id="fig|49547.3.peg.1423"/>
<dbReference type="InterPro" id="IPR006638">
    <property type="entry name" value="Elp3/MiaA/NifB-like_rSAM"/>
</dbReference>
<evidence type="ECO:0000256" key="4">
    <source>
        <dbReference type="ARBA" id="ARBA00022679"/>
    </source>
</evidence>
<comment type="cofactor">
    <cofactor evidence="11 12">
        <name>[4Fe-4S] cluster</name>
        <dbReference type="ChEBI" id="CHEBI:49883"/>
    </cofactor>
    <text evidence="11 12">Binds 1 [4Fe-4S] cluster. The cluster is coordinated with 3 cysteines and an exchangeable S-adenosyl-L-methionine.</text>
</comment>
<dbReference type="STRING" id="49547.MBCUR_13320"/>
<feature type="binding site" evidence="13">
    <location>
        <position position="78"/>
    </location>
    <ligand>
        <name>S-adenosyl-L-methionine</name>
        <dbReference type="ChEBI" id="CHEBI:59789"/>
    </ligand>
</feature>
<evidence type="ECO:0000256" key="7">
    <source>
        <dbReference type="ARBA" id="ARBA00023004"/>
    </source>
</evidence>
<comment type="similarity">
    <text evidence="11">Belongs to the radical SAM superfamily. CofH family.</text>
</comment>
<organism evidence="15 16">
    <name type="scientific">Methanobrevibacter curvatus</name>
    <dbReference type="NCBI Taxonomy" id="49547"/>
    <lineage>
        <taxon>Archaea</taxon>
        <taxon>Methanobacteriati</taxon>
        <taxon>Methanobacteriota</taxon>
        <taxon>Methanomada group</taxon>
        <taxon>Methanobacteria</taxon>
        <taxon>Methanobacteriales</taxon>
        <taxon>Methanobacteriaceae</taxon>
        <taxon>Methanobrevibacter</taxon>
    </lineage>
</organism>
<evidence type="ECO:0000256" key="6">
    <source>
        <dbReference type="ARBA" id="ARBA00022723"/>
    </source>
</evidence>
<accession>A0A166A9E9</accession>
<dbReference type="InterPro" id="IPR020050">
    <property type="entry name" value="FO_synthase_su2"/>
</dbReference>
<dbReference type="SFLD" id="SFLDG01064">
    <property type="entry name" value="F420__menaquinone_cofactor_bio"/>
    <property type="match status" value="1"/>
</dbReference>
<keyword evidence="4 11" id="KW-0808">Transferase</keyword>
<dbReference type="InterPro" id="IPR013785">
    <property type="entry name" value="Aldolase_TIM"/>
</dbReference>
<evidence type="ECO:0000256" key="13">
    <source>
        <dbReference type="PIRSR" id="PIRSR004762-2"/>
    </source>
</evidence>
<dbReference type="FunFam" id="3.20.20.70:FF:000134">
    <property type="entry name" value="7,8-didemethyl-8-hydroxy-5-deazariboflavin synthase"/>
    <property type="match status" value="1"/>
</dbReference>
<feature type="binding site" evidence="13">
    <location>
        <position position="184"/>
    </location>
    <ligand>
        <name>S-adenosyl-L-methionine</name>
        <dbReference type="ChEBI" id="CHEBI:59789"/>
    </ligand>
</feature>
<keyword evidence="8 11" id="KW-0411">Iron-sulfur</keyword>
<dbReference type="InterPro" id="IPR034405">
    <property type="entry name" value="F420"/>
</dbReference>
<dbReference type="InterPro" id="IPR007197">
    <property type="entry name" value="rSAM"/>
</dbReference>
<evidence type="ECO:0000313" key="16">
    <source>
        <dbReference type="Proteomes" id="UP000077245"/>
    </source>
</evidence>
<feature type="binding site" evidence="11 12">
    <location>
        <position position="79"/>
    </location>
    <ligand>
        <name>[4Fe-4S] cluster</name>
        <dbReference type="ChEBI" id="CHEBI:49883"/>
        <note>4Fe-4S-S-AdoMet</note>
    </ligand>
</feature>
<dbReference type="Pfam" id="PF04055">
    <property type="entry name" value="Radical_SAM"/>
    <property type="match status" value="1"/>
</dbReference>
<dbReference type="NCBIfam" id="TIGR00423">
    <property type="entry name" value="CofH family radical SAM protein"/>
    <property type="match status" value="1"/>
</dbReference>
<keyword evidence="16" id="KW-1185">Reference proteome</keyword>
<dbReference type="InterPro" id="IPR058240">
    <property type="entry name" value="rSAM_sf"/>
</dbReference>
<dbReference type="Pfam" id="PF19288">
    <property type="entry name" value="CofH_C"/>
    <property type="match status" value="1"/>
</dbReference>
<dbReference type="CDD" id="cd01335">
    <property type="entry name" value="Radical_SAM"/>
    <property type="match status" value="1"/>
</dbReference>
<comment type="caution">
    <text evidence="15">The sequence shown here is derived from an EMBL/GenBank/DDBJ whole genome shotgun (WGS) entry which is preliminary data.</text>
</comment>
<dbReference type="SUPFAM" id="SSF102114">
    <property type="entry name" value="Radical SAM enzymes"/>
    <property type="match status" value="1"/>
</dbReference>
<comment type="pathway">
    <text evidence="1 11">Cofactor biosynthesis; coenzyme F0 biosynthesis.</text>
</comment>
<evidence type="ECO:0000256" key="10">
    <source>
        <dbReference type="ARBA" id="ARBA00064449"/>
    </source>
</evidence>
<dbReference type="SMART" id="SM00729">
    <property type="entry name" value="Elp3"/>
    <property type="match status" value="1"/>
</dbReference>
<gene>
    <name evidence="15" type="primary">mqnE</name>
    <name evidence="11" type="synonym">cofH</name>
    <name evidence="15" type="ORF">MBCUR_13320</name>
</gene>
<sequence length="371" mass="41536">MFSKMNLDKKVKEILEYSLDNPISNEDAFYLMKAKERDINAIIATADIVREKVAGNVVTFIENWNINFTNICTGTCGFCSFKKNEKDEDSFFLSPEEVAIIGKKAYNNGAKELCIQGGLHKDIDLFFLEDIVKAVKKECPDVHLHSFSPMEIYYNCKQAELTLEEGLKILKKAGLGTITGTAAEILNDDVRKIICPTKLKTKEWIEVVTTAHEVGLKSTATIMYGHIDTYENRIEHLDTIRKIQYETGGITEFIPLSFVHPKTPIFKKGKSNPGTTGTEDLKIYAISRLMFHDAIKNIQTSWVKLGFKFAQIGLISGCNDLGGTLGEENISKSAGASHGVRTEIKTLEHMVKNIGRTPALRDTLYENINLL</sequence>
<dbReference type="PROSITE" id="PS51918">
    <property type="entry name" value="RADICAL_SAM"/>
    <property type="match status" value="1"/>
</dbReference>